<comment type="similarity">
    <text evidence="1">Belongs to the short-chain dehydrogenases/reductases (SDR) family.</text>
</comment>
<sequence length="289" mass="31045">MSDRPTAGLPDQSGRTWVITGANSGLGAEIARAAAAAGADVTLACRNLDKAERVAGRIGASARVAHLDLADLGSVRDFAAGVEPFDVLVNNAGVMALPHRRTADGFEMQMGTNHLGHFALTGLLLPRVRERIVIMSSLAQNWGRIHADDLNWERRRYNRWAAYGDSKLANTVFGRELARRLTQSGSPVRAVLAHPGYTSTGLMGQSETPVDYLMKAGAMLRVGQPAAQGALPALFAATADVPNGSYWGPNRVLRGTPSRARYRAAADDQRVRDRLWSASEELTGVTFDV</sequence>
<comment type="caution">
    <text evidence="3">The sequence shown here is derived from an EMBL/GenBank/DDBJ whole genome shotgun (WGS) entry which is preliminary data.</text>
</comment>
<name>A0ABN3H0X6_9ACTN</name>
<dbReference type="RefSeq" id="WP_006894557.1">
    <property type="nucleotide sequence ID" value="NZ_BAAARB010000001.1"/>
</dbReference>
<dbReference type="PANTHER" id="PTHR24320">
    <property type="entry name" value="RETINOL DEHYDROGENASE"/>
    <property type="match status" value="1"/>
</dbReference>
<gene>
    <name evidence="3" type="ORF">GCM10009855_02070</name>
</gene>
<dbReference type="Gene3D" id="3.40.50.720">
    <property type="entry name" value="NAD(P)-binding Rossmann-like Domain"/>
    <property type="match status" value="1"/>
</dbReference>
<accession>A0ABN3H0X6</accession>
<dbReference type="PANTHER" id="PTHR24320:SF148">
    <property type="entry name" value="NAD(P)-BINDING ROSSMANN-FOLD SUPERFAMILY PROTEIN"/>
    <property type="match status" value="1"/>
</dbReference>
<keyword evidence="2" id="KW-0560">Oxidoreductase</keyword>
<dbReference type="Pfam" id="PF00106">
    <property type="entry name" value="adh_short"/>
    <property type="match status" value="1"/>
</dbReference>
<evidence type="ECO:0000313" key="3">
    <source>
        <dbReference type="EMBL" id="GAA2366381.1"/>
    </source>
</evidence>
<proteinExistence type="inferred from homology"/>
<reference evidence="3 4" key="1">
    <citation type="journal article" date="2019" name="Int. J. Syst. Evol. Microbiol.">
        <title>The Global Catalogue of Microorganisms (GCM) 10K type strain sequencing project: providing services to taxonomists for standard genome sequencing and annotation.</title>
        <authorList>
            <consortium name="The Broad Institute Genomics Platform"/>
            <consortium name="The Broad Institute Genome Sequencing Center for Infectious Disease"/>
            <person name="Wu L."/>
            <person name="Ma J."/>
        </authorList>
    </citation>
    <scope>NUCLEOTIDE SEQUENCE [LARGE SCALE GENOMIC DNA]</scope>
    <source>
        <strain evidence="3 4">JCM 16227</strain>
    </source>
</reference>
<evidence type="ECO:0000313" key="4">
    <source>
        <dbReference type="Proteomes" id="UP001501170"/>
    </source>
</evidence>
<dbReference type="InterPro" id="IPR002347">
    <property type="entry name" value="SDR_fam"/>
</dbReference>
<dbReference type="InterPro" id="IPR036291">
    <property type="entry name" value="NAD(P)-bd_dom_sf"/>
</dbReference>
<evidence type="ECO:0000256" key="2">
    <source>
        <dbReference type="ARBA" id="ARBA00023002"/>
    </source>
</evidence>
<organism evidence="3 4">
    <name type="scientific">Gordonia cholesterolivorans</name>
    <dbReference type="NCBI Taxonomy" id="559625"/>
    <lineage>
        <taxon>Bacteria</taxon>
        <taxon>Bacillati</taxon>
        <taxon>Actinomycetota</taxon>
        <taxon>Actinomycetes</taxon>
        <taxon>Mycobacteriales</taxon>
        <taxon>Gordoniaceae</taxon>
        <taxon>Gordonia</taxon>
    </lineage>
</organism>
<protein>
    <submittedName>
        <fullName evidence="3">Oxidoreductase</fullName>
    </submittedName>
</protein>
<evidence type="ECO:0000256" key="1">
    <source>
        <dbReference type="ARBA" id="ARBA00006484"/>
    </source>
</evidence>
<dbReference type="EMBL" id="BAAARB010000001">
    <property type="protein sequence ID" value="GAA2366381.1"/>
    <property type="molecule type" value="Genomic_DNA"/>
</dbReference>
<dbReference type="NCBIfam" id="NF004846">
    <property type="entry name" value="PRK06197.1"/>
    <property type="match status" value="1"/>
</dbReference>
<keyword evidence="4" id="KW-1185">Reference proteome</keyword>
<dbReference type="SUPFAM" id="SSF51735">
    <property type="entry name" value="NAD(P)-binding Rossmann-fold domains"/>
    <property type="match status" value="1"/>
</dbReference>
<dbReference type="Proteomes" id="UP001501170">
    <property type="component" value="Unassembled WGS sequence"/>
</dbReference>
<dbReference type="PRINTS" id="PR00081">
    <property type="entry name" value="GDHRDH"/>
</dbReference>